<evidence type="ECO:0000256" key="3">
    <source>
        <dbReference type="ARBA" id="ARBA00022475"/>
    </source>
</evidence>
<evidence type="ECO:0000256" key="1">
    <source>
        <dbReference type="ARBA" id="ARBA00004651"/>
    </source>
</evidence>
<keyword evidence="7" id="KW-0675">Receptor</keyword>
<dbReference type="GO" id="GO:0050916">
    <property type="term" value="P:sensory perception of sweet taste"/>
    <property type="evidence" value="ECO:0007669"/>
    <property type="project" value="UniProtKB-ARBA"/>
</dbReference>
<accession>A0A922MCB2</accession>
<evidence type="ECO:0000256" key="8">
    <source>
        <dbReference type="SAM" id="Phobius"/>
    </source>
</evidence>
<dbReference type="PANTHER" id="PTHR21421:SF29">
    <property type="entry name" value="GUSTATORY RECEPTOR 5A FOR TREHALOSE-RELATED"/>
    <property type="match status" value="1"/>
</dbReference>
<keyword evidence="3" id="KW-1003">Cell membrane</keyword>
<gene>
    <name evidence="9" type="ORF">HF086_015157</name>
</gene>
<comment type="similarity">
    <text evidence="2">Belongs to the insect chemoreceptor superfamily. Gustatory receptor (GR) family. Gr5a subfamily.</text>
</comment>
<comment type="subcellular location">
    <subcellularLocation>
        <location evidence="1">Cell membrane</location>
        <topology evidence="1">Multi-pass membrane protein</topology>
    </subcellularLocation>
</comment>
<organism evidence="9 10">
    <name type="scientific">Spodoptera exigua</name>
    <name type="common">Beet armyworm</name>
    <name type="synonym">Noctua fulgens</name>
    <dbReference type="NCBI Taxonomy" id="7107"/>
    <lineage>
        <taxon>Eukaryota</taxon>
        <taxon>Metazoa</taxon>
        <taxon>Ecdysozoa</taxon>
        <taxon>Arthropoda</taxon>
        <taxon>Hexapoda</taxon>
        <taxon>Insecta</taxon>
        <taxon>Pterygota</taxon>
        <taxon>Neoptera</taxon>
        <taxon>Endopterygota</taxon>
        <taxon>Lepidoptera</taxon>
        <taxon>Glossata</taxon>
        <taxon>Ditrysia</taxon>
        <taxon>Noctuoidea</taxon>
        <taxon>Noctuidae</taxon>
        <taxon>Amphipyrinae</taxon>
        <taxon>Spodoptera</taxon>
    </lineage>
</organism>
<dbReference type="AlphaFoldDB" id="A0A922MCB2"/>
<dbReference type="InterPro" id="IPR009318">
    <property type="entry name" value="Gustatory_rcpt"/>
</dbReference>
<reference evidence="9" key="1">
    <citation type="journal article" date="2021" name="G3 (Bethesda)">
        <title>Genome and transcriptome analysis of the beet armyworm Spodoptera exigua reveals targets for pest control. .</title>
        <authorList>
            <person name="Simon S."/>
            <person name="Breeschoten T."/>
            <person name="Jansen H.J."/>
            <person name="Dirks R.P."/>
            <person name="Schranz M.E."/>
            <person name="Ros V.I.D."/>
        </authorList>
    </citation>
    <scope>NUCLEOTIDE SEQUENCE</scope>
    <source>
        <strain evidence="9">TB_SE_WUR_2020</strain>
    </source>
</reference>
<proteinExistence type="inferred from homology"/>
<dbReference type="Proteomes" id="UP000814243">
    <property type="component" value="Unassembled WGS sequence"/>
</dbReference>
<keyword evidence="5 8" id="KW-1133">Transmembrane helix</keyword>
<evidence type="ECO:0000313" key="9">
    <source>
        <dbReference type="EMBL" id="KAH9633953.1"/>
    </source>
</evidence>
<protein>
    <submittedName>
        <fullName evidence="9">Uncharacterized protein</fullName>
    </submittedName>
</protein>
<name>A0A922MCB2_SPOEX</name>
<dbReference type="PANTHER" id="PTHR21421">
    <property type="entry name" value="GUSTATORY RECEPTOR"/>
    <property type="match status" value="1"/>
</dbReference>
<dbReference type="Pfam" id="PF06151">
    <property type="entry name" value="Trehalose_recp"/>
    <property type="match status" value="1"/>
</dbReference>
<feature type="transmembrane region" description="Helical" evidence="8">
    <location>
        <begin position="93"/>
        <end position="114"/>
    </location>
</feature>
<evidence type="ECO:0000256" key="6">
    <source>
        <dbReference type="ARBA" id="ARBA00023136"/>
    </source>
</evidence>
<evidence type="ECO:0000313" key="10">
    <source>
        <dbReference type="Proteomes" id="UP000814243"/>
    </source>
</evidence>
<keyword evidence="6 8" id="KW-0472">Membrane</keyword>
<sequence>MSLRLLLLYRFTFRSPYTVFYAISLFGQVLMFIMNFCWVVLNGISLANMTNSIFNTSSLVSVLILMHIGRSWPTLVAKVEALECKLPPFTRNVGAISNITSIFIFTAAVVEHLLSIYYGLKVACACDINNVGESYFRFSMPWIFDYTPYAAWKGALIEIFNIQSTFVWSYNDLLIMIISIYLTEHLLVHNELLKKAVEQSNTDGTFYRLYVQRAGRREGFEWSRTFYLLHLFVFIPVGTYIDGAASGCENPFQFHSTIVCAVRDPKF</sequence>
<dbReference type="EMBL" id="JACEFF010000625">
    <property type="protein sequence ID" value="KAH9633953.1"/>
    <property type="molecule type" value="Genomic_DNA"/>
</dbReference>
<feature type="transmembrane region" description="Helical" evidence="8">
    <location>
        <begin position="53"/>
        <end position="73"/>
    </location>
</feature>
<evidence type="ECO:0000256" key="4">
    <source>
        <dbReference type="ARBA" id="ARBA00022692"/>
    </source>
</evidence>
<feature type="transmembrane region" description="Helical" evidence="8">
    <location>
        <begin position="20"/>
        <end position="41"/>
    </location>
</feature>
<keyword evidence="4 8" id="KW-0812">Transmembrane</keyword>
<dbReference type="GO" id="GO:0008527">
    <property type="term" value="F:taste receptor activity"/>
    <property type="evidence" value="ECO:0007669"/>
    <property type="project" value="InterPro"/>
</dbReference>
<evidence type="ECO:0000256" key="5">
    <source>
        <dbReference type="ARBA" id="ARBA00022989"/>
    </source>
</evidence>
<dbReference type="GO" id="GO:0005886">
    <property type="term" value="C:plasma membrane"/>
    <property type="evidence" value="ECO:0007669"/>
    <property type="project" value="UniProtKB-SubCell"/>
</dbReference>
<evidence type="ECO:0000256" key="2">
    <source>
        <dbReference type="ARBA" id="ARBA00005327"/>
    </source>
</evidence>
<comment type="caution">
    <text evidence="9">The sequence shown here is derived from an EMBL/GenBank/DDBJ whole genome shotgun (WGS) entry which is preliminary data.</text>
</comment>
<evidence type="ECO:0000256" key="7">
    <source>
        <dbReference type="ARBA" id="ARBA00023170"/>
    </source>
</evidence>